<keyword evidence="2" id="KW-1185">Reference proteome</keyword>
<accession>A0ABS8P432</accession>
<gene>
    <name evidence="1" type="ORF">LQ327_00210</name>
</gene>
<reference evidence="1 2" key="1">
    <citation type="submission" date="2021-11" db="EMBL/GenBank/DDBJ databases">
        <title>Draft genome sequence of Actinomycetospora sp. SF1 isolated from the rhizosphere soil.</title>
        <authorList>
            <person name="Duangmal K."/>
            <person name="Chantavorakit T."/>
        </authorList>
    </citation>
    <scope>NUCLEOTIDE SEQUENCE [LARGE SCALE GENOMIC DNA]</scope>
    <source>
        <strain evidence="1 2">TBRC 5722</strain>
    </source>
</reference>
<organism evidence="1 2">
    <name type="scientific">Actinomycetospora endophytica</name>
    <dbReference type="NCBI Taxonomy" id="2291215"/>
    <lineage>
        <taxon>Bacteria</taxon>
        <taxon>Bacillati</taxon>
        <taxon>Actinomycetota</taxon>
        <taxon>Actinomycetes</taxon>
        <taxon>Pseudonocardiales</taxon>
        <taxon>Pseudonocardiaceae</taxon>
        <taxon>Actinomycetospora</taxon>
    </lineage>
</organism>
<proteinExistence type="predicted"/>
<name>A0ABS8P432_9PSEU</name>
<dbReference type="Proteomes" id="UP001199469">
    <property type="component" value="Unassembled WGS sequence"/>
</dbReference>
<comment type="caution">
    <text evidence="1">The sequence shown here is derived from an EMBL/GenBank/DDBJ whole genome shotgun (WGS) entry which is preliminary data.</text>
</comment>
<dbReference type="Gene3D" id="1.10.287.2460">
    <property type="match status" value="1"/>
</dbReference>
<evidence type="ECO:0000313" key="1">
    <source>
        <dbReference type="EMBL" id="MCD2191814.1"/>
    </source>
</evidence>
<dbReference type="RefSeq" id="WP_230729417.1">
    <property type="nucleotide sequence ID" value="NZ_JAJNDB010000001.1"/>
</dbReference>
<evidence type="ECO:0000313" key="2">
    <source>
        <dbReference type="Proteomes" id="UP001199469"/>
    </source>
</evidence>
<dbReference type="EMBL" id="JAJNDB010000001">
    <property type="protein sequence ID" value="MCD2191814.1"/>
    <property type="molecule type" value="Genomic_DNA"/>
</dbReference>
<sequence>MRRSTDPGREHRRRHRRQPLGVVLALPRPFHRDVAQTRPAQLQAAAPTQPVGHHRWIDALDVDDRFVRPAANGLPSARYGQQVRDAMRTEWTNGVEAHFDEGAAGAGRFADGRGRHGDFAAI</sequence>
<protein>
    <submittedName>
        <fullName evidence="1">Uncharacterized protein</fullName>
    </submittedName>
</protein>